<comment type="caution">
    <text evidence="2">The sequence shown here is derived from an EMBL/GenBank/DDBJ whole genome shotgun (WGS) entry which is preliminary data.</text>
</comment>
<evidence type="ECO:0000313" key="2">
    <source>
        <dbReference type="EMBL" id="KAL1411968.1"/>
    </source>
</evidence>
<accession>A0ABR3QB64</accession>
<evidence type="ECO:0000313" key="3">
    <source>
        <dbReference type="Proteomes" id="UP001565368"/>
    </source>
</evidence>
<dbReference type="Proteomes" id="UP001565368">
    <property type="component" value="Unassembled WGS sequence"/>
</dbReference>
<gene>
    <name evidence="2" type="ORF">Q8F55_002961</name>
</gene>
<feature type="signal peptide" evidence="1">
    <location>
        <begin position="1"/>
        <end position="18"/>
    </location>
</feature>
<name>A0ABR3QB64_9TREE</name>
<sequence>MRLYLLALALALLATVLAAPAQARFSPPLPAFSRRPLPVEAYEPDLVSATWAPNTRFGPHAVVWHGARQYVARREHISDLEFDLRLWAEKPSDEVEEEAFVRPLRGVAAPRQLVMADDREEELLADPAAARDAKHAAPPRAGWADWHTLRRWFVYRRGVVSG</sequence>
<evidence type="ECO:0000256" key="1">
    <source>
        <dbReference type="SAM" id="SignalP"/>
    </source>
</evidence>
<organism evidence="2 3">
    <name type="scientific">Vanrija albida</name>
    <dbReference type="NCBI Taxonomy" id="181172"/>
    <lineage>
        <taxon>Eukaryota</taxon>
        <taxon>Fungi</taxon>
        <taxon>Dikarya</taxon>
        <taxon>Basidiomycota</taxon>
        <taxon>Agaricomycotina</taxon>
        <taxon>Tremellomycetes</taxon>
        <taxon>Trichosporonales</taxon>
        <taxon>Trichosporonaceae</taxon>
        <taxon>Vanrija</taxon>
    </lineage>
</organism>
<dbReference type="GeneID" id="95984004"/>
<protein>
    <submittedName>
        <fullName evidence="2">Uncharacterized protein</fullName>
    </submittedName>
</protein>
<reference evidence="2 3" key="1">
    <citation type="submission" date="2023-08" db="EMBL/GenBank/DDBJ databases">
        <title>Annotated Genome Sequence of Vanrija albida AlHP1.</title>
        <authorList>
            <person name="Herzog R."/>
        </authorList>
    </citation>
    <scope>NUCLEOTIDE SEQUENCE [LARGE SCALE GENOMIC DNA]</scope>
    <source>
        <strain evidence="2 3">AlHP1</strain>
    </source>
</reference>
<dbReference type="EMBL" id="JBBXJM010000002">
    <property type="protein sequence ID" value="KAL1411968.1"/>
    <property type="molecule type" value="Genomic_DNA"/>
</dbReference>
<dbReference type="RefSeq" id="XP_069211912.1">
    <property type="nucleotide sequence ID" value="XM_069351526.1"/>
</dbReference>
<proteinExistence type="predicted"/>
<feature type="chain" id="PRO_5046460403" evidence="1">
    <location>
        <begin position="19"/>
        <end position="162"/>
    </location>
</feature>
<keyword evidence="1" id="KW-0732">Signal</keyword>
<keyword evidence="3" id="KW-1185">Reference proteome</keyword>